<evidence type="ECO:0000256" key="2">
    <source>
        <dbReference type="SAM" id="SignalP"/>
    </source>
</evidence>
<name>V5GG24_IXORI</name>
<organism evidence="3">
    <name type="scientific">Ixodes ricinus</name>
    <name type="common">Common tick</name>
    <name type="synonym">Acarus ricinus</name>
    <dbReference type="NCBI Taxonomy" id="34613"/>
    <lineage>
        <taxon>Eukaryota</taxon>
        <taxon>Metazoa</taxon>
        <taxon>Ecdysozoa</taxon>
        <taxon>Arthropoda</taxon>
        <taxon>Chelicerata</taxon>
        <taxon>Arachnida</taxon>
        <taxon>Acari</taxon>
        <taxon>Parasitiformes</taxon>
        <taxon>Ixodida</taxon>
        <taxon>Ixodoidea</taxon>
        <taxon>Ixodidae</taxon>
        <taxon>Ixodinae</taxon>
        <taxon>Ixodes</taxon>
    </lineage>
</organism>
<proteinExistence type="evidence at transcript level"/>
<sequence>MKTFILVLLVAVPSYMESTGATTCGENESPVSCQNWNERNVSCDEGSCYSPTPLSSCPHCVCFPEDNGGSDCKTKCACSGDTLRQHNGKCQDPSDCPPDSPGSKITPDKKEDRK</sequence>
<protein>
    <submittedName>
        <fullName evidence="3">Putative secreted protein</fullName>
    </submittedName>
</protein>
<evidence type="ECO:0000313" key="3">
    <source>
        <dbReference type="EMBL" id="JAB69160.1"/>
    </source>
</evidence>
<dbReference type="AlphaFoldDB" id="V5GG24"/>
<dbReference type="EMBL" id="GANP01015308">
    <property type="protein sequence ID" value="JAB69160.1"/>
    <property type="molecule type" value="mRNA"/>
</dbReference>
<keyword evidence="2" id="KW-0732">Signal</keyword>
<accession>V5GG24</accession>
<feature type="chain" id="PRO_5004733959" evidence="2">
    <location>
        <begin position="22"/>
        <end position="114"/>
    </location>
</feature>
<evidence type="ECO:0000256" key="1">
    <source>
        <dbReference type="SAM" id="MobiDB-lite"/>
    </source>
</evidence>
<reference evidence="3" key="1">
    <citation type="journal article" date="2015" name="Sci. Rep.">
        <title>Tissue- and time-dependent transcription in Ixodes ricinus salivary glands and midguts when blood feeding on the vertebrate host.</title>
        <authorList>
            <person name="Kotsyfakis M."/>
            <person name="Schwarz A."/>
            <person name="Erhart J."/>
            <person name="Ribeiro J.M."/>
        </authorList>
    </citation>
    <scope>NUCLEOTIDE SEQUENCE</scope>
    <source>
        <tissue evidence="3">Salivary gland and midgut</tissue>
    </source>
</reference>
<feature type="region of interest" description="Disordered" evidence="1">
    <location>
        <begin position="85"/>
        <end position="114"/>
    </location>
</feature>
<feature type="signal peptide" evidence="2">
    <location>
        <begin position="1"/>
        <end position="21"/>
    </location>
</feature>